<dbReference type="PROSITE" id="PS01023">
    <property type="entry name" value="PTR2_2"/>
    <property type="match status" value="1"/>
</dbReference>
<dbReference type="CDD" id="cd17346">
    <property type="entry name" value="MFS_DtpA_like"/>
    <property type="match status" value="1"/>
</dbReference>
<feature type="transmembrane region" description="Helical" evidence="9">
    <location>
        <begin position="104"/>
        <end position="123"/>
    </location>
</feature>
<feature type="transmembrane region" description="Helical" evidence="9">
    <location>
        <begin position="344"/>
        <end position="362"/>
    </location>
</feature>
<evidence type="ECO:0000256" key="2">
    <source>
        <dbReference type="ARBA" id="ARBA00022448"/>
    </source>
</evidence>
<dbReference type="NCBIfam" id="TIGR00924">
    <property type="entry name" value="yjdL_sub1_fam"/>
    <property type="match status" value="1"/>
</dbReference>
<dbReference type="EMBL" id="JBHTKH010000023">
    <property type="protein sequence ID" value="MFD1056680.1"/>
    <property type="molecule type" value="Genomic_DNA"/>
</dbReference>
<dbReference type="Proteomes" id="UP001597046">
    <property type="component" value="Unassembled WGS sequence"/>
</dbReference>
<evidence type="ECO:0000256" key="9">
    <source>
        <dbReference type="SAM" id="Phobius"/>
    </source>
</evidence>
<dbReference type="Gene3D" id="1.20.1250.20">
    <property type="entry name" value="MFS general substrate transporter like domains"/>
    <property type="match status" value="1"/>
</dbReference>
<keyword evidence="4 7" id="KW-0812">Transmembrane</keyword>
<name>A0ABW3N5E6_9MICO</name>
<feature type="transmembrane region" description="Helical" evidence="9">
    <location>
        <begin position="399"/>
        <end position="419"/>
    </location>
</feature>
<gene>
    <name evidence="10" type="ORF">ACFQ2V_20430</name>
</gene>
<dbReference type="SUPFAM" id="SSF103473">
    <property type="entry name" value="MFS general substrate transporter"/>
    <property type="match status" value="1"/>
</dbReference>
<keyword evidence="3" id="KW-1003">Cell membrane</keyword>
<feature type="transmembrane region" description="Helical" evidence="9">
    <location>
        <begin position="189"/>
        <end position="209"/>
    </location>
</feature>
<feature type="transmembrane region" description="Helical" evidence="9">
    <location>
        <begin position="163"/>
        <end position="183"/>
    </location>
</feature>
<organism evidence="10 11">
    <name type="scientific">Terrabacter terrigena</name>
    <dbReference type="NCBI Taxonomy" id="574718"/>
    <lineage>
        <taxon>Bacteria</taxon>
        <taxon>Bacillati</taxon>
        <taxon>Actinomycetota</taxon>
        <taxon>Actinomycetes</taxon>
        <taxon>Micrococcales</taxon>
        <taxon>Intrasporangiaceae</taxon>
        <taxon>Terrabacter</taxon>
    </lineage>
</organism>
<evidence type="ECO:0000256" key="8">
    <source>
        <dbReference type="SAM" id="MobiDB-lite"/>
    </source>
</evidence>
<dbReference type="InterPro" id="IPR050171">
    <property type="entry name" value="MFS_Transporters"/>
</dbReference>
<reference evidence="11" key="1">
    <citation type="journal article" date="2019" name="Int. J. Syst. Evol. Microbiol.">
        <title>The Global Catalogue of Microorganisms (GCM) 10K type strain sequencing project: providing services to taxonomists for standard genome sequencing and annotation.</title>
        <authorList>
            <consortium name="The Broad Institute Genomics Platform"/>
            <consortium name="The Broad Institute Genome Sequencing Center for Infectious Disease"/>
            <person name="Wu L."/>
            <person name="Ma J."/>
        </authorList>
    </citation>
    <scope>NUCLEOTIDE SEQUENCE [LARGE SCALE GENOMIC DNA]</scope>
    <source>
        <strain evidence="11">CCUG 57508</strain>
    </source>
</reference>
<evidence type="ECO:0000256" key="1">
    <source>
        <dbReference type="ARBA" id="ARBA00004651"/>
    </source>
</evidence>
<feature type="transmembrane region" description="Helical" evidence="9">
    <location>
        <begin position="374"/>
        <end position="393"/>
    </location>
</feature>
<feature type="transmembrane region" description="Helical" evidence="9">
    <location>
        <begin position="470"/>
        <end position="491"/>
    </location>
</feature>
<accession>A0ABW3N5E6</accession>
<evidence type="ECO:0000256" key="3">
    <source>
        <dbReference type="ARBA" id="ARBA00022475"/>
    </source>
</evidence>
<feature type="region of interest" description="Disordered" evidence="8">
    <location>
        <begin position="1"/>
        <end position="23"/>
    </location>
</feature>
<dbReference type="Pfam" id="PF00854">
    <property type="entry name" value="PTR2"/>
    <property type="match status" value="1"/>
</dbReference>
<evidence type="ECO:0000256" key="5">
    <source>
        <dbReference type="ARBA" id="ARBA00022989"/>
    </source>
</evidence>
<proteinExistence type="inferred from homology"/>
<keyword evidence="2 7" id="KW-0813">Transport</keyword>
<keyword evidence="11" id="KW-1185">Reference proteome</keyword>
<feature type="transmembrane region" description="Helical" evidence="9">
    <location>
        <begin position="72"/>
        <end position="92"/>
    </location>
</feature>
<dbReference type="InterPro" id="IPR036259">
    <property type="entry name" value="MFS_trans_sf"/>
</dbReference>
<evidence type="ECO:0000256" key="6">
    <source>
        <dbReference type="ARBA" id="ARBA00023136"/>
    </source>
</evidence>
<dbReference type="PANTHER" id="PTHR23517:SF15">
    <property type="entry name" value="PROTON-DEPENDENT OLIGOPEPTIDE FAMILY TRANSPORT PROTEIN"/>
    <property type="match status" value="1"/>
</dbReference>
<dbReference type="InterPro" id="IPR005279">
    <property type="entry name" value="Dipep/tripep_permease"/>
</dbReference>
<keyword evidence="5 9" id="KW-1133">Transmembrane helix</keyword>
<keyword evidence="6 9" id="KW-0472">Membrane</keyword>
<evidence type="ECO:0000256" key="7">
    <source>
        <dbReference type="RuleBase" id="RU003755"/>
    </source>
</evidence>
<feature type="transmembrane region" description="Helical" evidence="9">
    <location>
        <begin position="49"/>
        <end position="66"/>
    </location>
</feature>
<dbReference type="InterPro" id="IPR018456">
    <property type="entry name" value="PTR2_symporter_CS"/>
</dbReference>
<evidence type="ECO:0000256" key="4">
    <source>
        <dbReference type="ARBA" id="ARBA00022692"/>
    </source>
</evidence>
<feature type="transmembrane region" description="Helical" evidence="9">
    <location>
        <begin position="265"/>
        <end position="283"/>
    </location>
</feature>
<evidence type="ECO:0000313" key="11">
    <source>
        <dbReference type="Proteomes" id="UP001597046"/>
    </source>
</evidence>
<evidence type="ECO:0000313" key="10">
    <source>
        <dbReference type="EMBL" id="MFD1056680.1"/>
    </source>
</evidence>
<dbReference type="RefSeq" id="WP_386054788.1">
    <property type="nucleotide sequence ID" value="NZ_JBHTKH010000023.1"/>
</dbReference>
<feature type="transmembrane region" description="Helical" evidence="9">
    <location>
        <begin position="295"/>
        <end position="312"/>
    </location>
</feature>
<dbReference type="PANTHER" id="PTHR23517">
    <property type="entry name" value="RESISTANCE PROTEIN MDTM, PUTATIVE-RELATED-RELATED"/>
    <property type="match status" value="1"/>
</dbReference>
<comment type="caution">
    <text evidence="10">The sequence shown here is derived from an EMBL/GenBank/DDBJ whole genome shotgun (WGS) entry which is preliminary data.</text>
</comment>
<comment type="similarity">
    <text evidence="7">Belongs to the major facilitator superfamily. Proton-dependent oligopeptide transporter (POT/PTR) (TC 2.A.17) family.</text>
</comment>
<feature type="transmembrane region" description="Helical" evidence="9">
    <location>
        <begin position="233"/>
        <end position="253"/>
    </location>
</feature>
<dbReference type="InterPro" id="IPR000109">
    <property type="entry name" value="POT_fam"/>
</dbReference>
<comment type="subcellular location">
    <subcellularLocation>
        <location evidence="1">Cell membrane</location>
        <topology evidence="1">Multi-pass membrane protein</topology>
    </subcellularLocation>
    <subcellularLocation>
        <location evidence="7">Membrane</location>
        <topology evidence="7">Multi-pass membrane protein</topology>
    </subcellularLocation>
</comment>
<protein>
    <submittedName>
        <fullName evidence="10">Peptide MFS transporter</fullName>
    </submittedName>
</protein>
<sequence length="515" mass="54858">MSTQTSDRPPTPDRDASPGDRPFFGHPRGLSTLFFVELWERFSYYGMRAILLYFLVDTAANGGLGIDQTTGAAVVSIYGASVYLLSVIGGFTADRVFGARRSTLYGAVVIMAGHVCLALPTAATAWLGIALVALGTGLLKPNVSAMVGTLYRADDGRRDGGFSIFYMSINIGSFFSPIVVGWLREHYGYHAGFSAAAVGMAIAIVWFVVGRRALGEVVDDVPNPLAPEERSRVGALAVGVLVAFVAIVALAGLWRDTVLDQVIDAISIVAVATPIAYFTMMFRSPKVERVEKSHLAAYLPLWVGAMLFFMIFEQAAGKMAIFAAHNTVKETAGVTVDPEWFQSINPLAIVLLAPVFGLIWTRRAGRFPSTPMKFTLGVTIIGLSALAMAWAFASYQGNTAPVYVLGGVFVMQTVAELCLSPVGLSATTRLAPRAFASQAMALWFLARSAGQAIAAQLIRAMGGLGDATFYVVNGVITLVVAGLLLALVPWIRRRMSTAELHVSGPSAPPVPVSAH</sequence>